<dbReference type="InterPro" id="IPR018289">
    <property type="entry name" value="MULE_transposase_dom"/>
</dbReference>
<name>A0A6D2K832_9BRAS</name>
<dbReference type="InterPro" id="IPR006564">
    <property type="entry name" value="Znf_PMZ"/>
</dbReference>
<evidence type="ECO:0000256" key="1">
    <source>
        <dbReference type="ARBA" id="ARBA00022723"/>
    </source>
</evidence>
<evidence type="ECO:0000256" key="4">
    <source>
        <dbReference type="PROSITE-ProRule" id="PRU00325"/>
    </source>
</evidence>
<dbReference type="PANTHER" id="PTHR31973:SF187">
    <property type="entry name" value="MUTATOR TRANSPOSASE MUDRA PROTEIN"/>
    <property type="match status" value="1"/>
</dbReference>
<dbReference type="InterPro" id="IPR007527">
    <property type="entry name" value="Znf_SWIM"/>
</dbReference>
<dbReference type="OrthoDB" id="1938144at2759"/>
<dbReference type="Proteomes" id="UP000467841">
    <property type="component" value="Unassembled WGS sequence"/>
</dbReference>
<dbReference type="Pfam" id="PF04434">
    <property type="entry name" value="SWIM"/>
    <property type="match status" value="1"/>
</dbReference>
<keyword evidence="1" id="KW-0479">Metal-binding</keyword>
<evidence type="ECO:0000313" key="7">
    <source>
        <dbReference type="Proteomes" id="UP000467841"/>
    </source>
</evidence>
<keyword evidence="7" id="KW-1185">Reference proteome</keyword>
<evidence type="ECO:0000259" key="5">
    <source>
        <dbReference type="PROSITE" id="PS50966"/>
    </source>
</evidence>
<keyword evidence="3" id="KW-0862">Zinc</keyword>
<dbReference type="AlphaFoldDB" id="A0A6D2K832"/>
<dbReference type="SMART" id="SM00575">
    <property type="entry name" value="ZnF_PMZ"/>
    <property type="match status" value="1"/>
</dbReference>
<feature type="domain" description="SWIM-type" evidence="5">
    <location>
        <begin position="255"/>
        <end position="287"/>
    </location>
</feature>
<proteinExistence type="predicted"/>
<evidence type="ECO:0000256" key="2">
    <source>
        <dbReference type="ARBA" id="ARBA00022771"/>
    </source>
</evidence>
<evidence type="ECO:0000313" key="6">
    <source>
        <dbReference type="EMBL" id="CAA7045710.1"/>
    </source>
</evidence>
<protein>
    <recommendedName>
        <fullName evidence="5">SWIM-type domain-containing protein</fullName>
    </recommendedName>
</protein>
<keyword evidence="2 4" id="KW-0863">Zinc-finger</keyword>
<dbReference type="EMBL" id="CACVBM020001329">
    <property type="protein sequence ID" value="CAA7045710.1"/>
    <property type="molecule type" value="Genomic_DNA"/>
</dbReference>
<sequence length="383" mass="43731">MVGFQYCRRVVIVDGTHLTGKYGGTLLVAAGQDGNFQVFPLAFAVVDAENNESWGWFMNNLKAFFTQDFPLVIVSDRHPAIANAIETVFPWATRGICYYHMQNNIIGTYHAKDIMYMVKGAAYAHNLDTYNWYMDQIRAAKPALATYLETTNPALWSRAHCPGERFNIKTSNIAESINSTVKKAKGYPLPSLLEFIREKLSHWFIKRRENALTLTTLHNKGVEYLLAVREHYAGFMDVERIDDWQFSVKSRAGLYNVDLELRTCSCGVFEVEKIPCSHTIAAINDARLLVSSYVCPAYNKNTVHATYAHPLYPSASNFSFVKKEPCRPPEPAPVPDRKKKSRWQTWLELARKRNNKPRKMPKKYTCSKCKLPGHTRPKCVSIF</sequence>
<evidence type="ECO:0000256" key="3">
    <source>
        <dbReference type="ARBA" id="ARBA00022833"/>
    </source>
</evidence>
<gene>
    <name evidence="6" type="ORF">MERR_LOCUS32945</name>
</gene>
<dbReference type="GO" id="GO:0008270">
    <property type="term" value="F:zinc ion binding"/>
    <property type="evidence" value="ECO:0007669"/>
    <property type="project" value="UniProtKB-KW"/>
</dbReference>
<accession>A0A6D2K832</accession>
<dbReference type="PANTHER" id="PTHR31973">
    <property type="entry name" value="POLYPROTEIN, PUTATIVE-RELATED"/>
    <property type="match status" value="1"/>
</dbReference>
<dbReference type="PROSITE" id="PS50966">
    <property type="entry name" value="ZF_SWIM"/>
    <property type="match status" value="1"/>
</dbReference>
<organism evidence="6 7">
    <name type="scientific">Microthlaspi erraticum</name>
    <dbReference type="NCBI Taxonomy" id="1685480"/>
    <lineage>
        <taxon>Eukaryota</taxon>
        <taxon>Viridiplantae</taxon>
        <taxon>Streptophyta</taxon>
        <taxon>Embryophyta</taxon>
        <taxon>Tracheophyta</taxon>
        <taxon>Spermatophyta</taxon>
        <taxon>Magnoliopsida</taxon>
        <taxon>eudicotyledons</taxon>
        <taxon>Gunneridae</taxon>
        <taxon>Pentapetalae</taxon>
        <taxon>rosids</taxon>
        <taxon>malvids</taxon>
        <taxon>Brassicales</taxon>
        <taxon>Brassicaceae</taxon>
        <taxon>Coluteocarpeae</taxon>
        <taxon>Microthlaspi</taxon>
    </lineage>
</organism>
<comment type="caution">
    <text evidence="6">The sequence shown here is derived from an EMBL/GenBank/DDBJ whole genome shotgun (WGS) entry which is preliminary data.</text>
</comment>
<dbReference type="Pfam" id="PF10551">
    <property type="entry name" value="MULE"/>
    <property type="match status" value="1"/>
</dbReference>
<reference evidence="6" key="1">
    <citation type="submission" date="2020-01" db="EMBL/GenBank/DDBJ databases">
        <authorList>
            <person name="Mishra B."/>
        </authorList>
    </citation>
    <scope>NUCLEOTIDE SEQUENCE [LARGE SCALE GENOMIC DNA]</scope>
</reference>